<feature type="region of interest" description="Disordered" evidence="1">
    <location>
        <begin position="33"/>
        <end position="60"/>
    </location>
</feature>
<proteinExistence type="predicted"/>
<dbReference type="Proteomes" id="UP000504633">
    <property type="component" value="Unplaced"/>
</dbReference>
<sequence>MDAHGAKRAAEPNAYEQLAKKIWRPTVTDAQLGMPNHLDELGSPSQADTELQLDPSPAATSGFLNEVLNALYGDTTGHPENGSFSYHKAAEHYALNGVDYQLQSTTPSFTGEGGGGVPPKAQPPPGFERGAKALYDRKHPAIVGHNARAGASSAYNQMLSGLLQQQHSQCSHGGGDTPPDSKIFFADKLIY</sequence>
<dbReference type="AlphaFoldDB" id="A0A6J2SQ79"/>
<dbReference type="KEGG" id="dhe:115482948"/>
<evidence type="ECO:0000313" key="2">
    <source>
        <dbReference type="Proteomes" id="UP000504633"/>
    </source>
</evidence>
<evidence type="ECO:0000256" key="1">
    <source>
        <dbReference type="SAM" id="MobiDB-lite"/>
    </source>
</evidence>
<name>A0A6J2SQ79_DROHY</name>
<gene>
    <name evidence="3" type="primary">LOC115482948</name>
</gene>
<dbReference type="GeneID" id="115482948"/>
<dbReference type="RefSeq" id="XP_030079241.1">
    <property type="nucleotide sequence ID" value="XM_030223381.1"/>
</dbReference>
<evidence type="ECO:0000313" key="3">
    <source>
        <dbReference type="RefSeq" id="XP_030079241.1"/>
    </source>
</evidence>
<organism evidence="2 3">
    <name type="scientific">Drosophila hydei</name>
    <name type="common">Fruit fly</name>
    <dbReference type="NCBI Taxonomy" id="7224"/>
    <lineage>
        <taxon>Eukaryota</taxon>
        <taxon>Metazoa</taxon>
        <taxon>Ecdysozoa</taxon>
        <taxon>Arthropoda</taxon>
        <taxon>Hexapoda</taxon>
        <taxon>Insecta</taxon>
        <taxon>Pterygota</taxon>
        <taxon>Neoptera</taxon>
        <taxon>Endopterygota</taxon>
        <taxon>Diptera</taxon>
        <taxon>Brachycera</taxon>
        <taxon>Muscomorpha</taxon>
        <taxon>Ephydroidea</taxon>
        <taxon>Drosophilidae</taxon>
        <taxon>Drosophila</taxon>
    </lineage>
</organism>
<accession>A0A6J2SQ79</accession>
<reference evidence="3" key="1">
    <citation type="submission" date="2025-08" db="UniProtKB">
        <authorList>
            <consortium name="RefSeq"/>
        </authorList>
    </citation>
    <scope>IDENTIFICATION</scope>
    <source>
        <strain evidence="3">15085-1641.00</strain>
        <tissue evidence="3">Whole body</tissue>
    </source>
</reference>
<protein>
    <submittedName>
        <fullName evidence="3">Uncharacterized protein LOC115482948</fullName>
    </submittedName>
</protein>
<dbReference type="OMA" id="SSAYNQM"/>
<dbReference type="OrthoDB" id="8036466at2759"/>
<keyword evidence="2" id="KW-1185">Reference proteome</keyword>